<dbReference type="KEGG" id="prv:G7070_14415"/>
<feature type="domain" description="Beta-ketoacyl-[acyl-carrier-protein] synthase III N-terminal" evidence="11">
    <location>
        <begin position="117"/>
        <end position="194"/>
    </location>
</feature>
<evidence type="ECO:0000259" key="10">
    <source>
        <dbReference type="Pfam" id="PF08541"/>
    </source>
</evidence>
<reference evidence="12 13" key="1">
    <citation type="submission" date="2020-03" db="EMBL/GenBank/DDBJ databases">
        <title>Propioniciclava sp. nov., isolated from Hydrophilus acuminatus.</title>
        <authorList>
            <person name="Hyun D.-W."/>
            <person name="Bae J.-W."/>
        </authorList>
    </citation>
    <scope>NUCLEOTIDE SEQUENCE [LARGE SCALE GENOMIC DNA]</scope>
    <source>
        <strain evidence="12 13">HDW11</strain>
    </source>
</reference>
<feature type="domain" description="Beta-ketoacyl-[acyl-carrier-protein] synthase III C-terminal" evidence="10">
    <location>
        <begin position="241"/>
        <end position="330"/>
    </location>
</feature>
<dbReference type="GO" id="GO:0033818">
    <property type="term" value="F:beta-ketoacyl-acyl-carrier-protein synthase III activity"/>
    <property type="evidence" value="ECO:0007669"/>
    <property type="project" value="UniProtKB-UniRule"/>
</dbReference>
<organism evidence="12 13">
    <name type="scientific">Propioniciclava coleopterorum</name>
    <dbReference type="NCBI Taxonomy" id="2714937"/>
    <lineage>
        <taxon>Bacteria</taxon>
        <taxon>Bacillati</taxon>
        <taxon>Actinomycetota</taxon>
        <taxon>Actinomycetes</taxon>
        <taxon>Propionibacteriales</taxon>
        <taxon>Propionibacteriaceae</taxon>
        <taxon>Propioniciclava</taxon>
    </lineage>
</organism>
<dbReference type="SUPFAM" id="SSF53901">
    <property type="entry name" value="Thiolase-like"/>
    <property type="match status" value="1"/>
</dbReference>
<comment type="pathway">
    <text evidence="9">Lipid metabolism; fatty acid biosynthesis.</text>
</comment>
<dbReference type="GO" id="GO:0004315">
    <property type="term" value="F:3-oxoacyl-[acyl-carrier-protein] synthase activity"/>
    <property type="evidence" value="ECO:0007669"/>
    <property type="project" value="InterPro"/>
</dbReference>
<dbReference type="Pfam" id="PF08541">
    <property type="entry name" value="ACP_syn_III_C"/>
    <property type="match status" value="1"/>
</dbReference>
<feature type="active site" evidence="9">
    <location>
        <position position="257"/>
    </location>
</feature>
<dbReference type="EC" id="2.3.1.180" evidence="9"/>
<keyword evidence="3 9" id="KW-0808">Transferase</keyword>
<keyword evidence="8 9" id="KW-0012">Acyltransferase</keyword>
<keyword evidence="6 9" id="KW-0275">Fatty acid biosynthesis</keyword>
<keyword evidence="9" id="KW-0963">Cytoplasm</keyword>
<dbReference type="Pfam" id="PF08545">
    <property type="entry name" value="ACP_syn_III"/>
    <property type="match status" value="1"/>
</dbReference>
<keyword evidence="13" id="KW-1185">Reference proteome</keyword>
<dbReference type="InterPro" id="IPR013751">
    <property type="entry name" value="ACP_syn_III_N"/>
</dbReference>
<evidence type="ECO:0000259" key="11">
    <source>
        <dbReference type="Pfam" id="PF08545"/>
    </source>
</evidence>
<protein>
    <recommendedName>
        <fullName evidence="9">Beta-ketoacyl-[acyl-carrier-protein] synthase III</fullName>
        <shortName evidence="9">Beta-ketoacyl-ACP synthase III</shortName>
        <shortName evidence="9">KAS III</shortName>
        <ecNumber evidence="9">2.3.1.180</ecNumber>
    </recommendedName>
    <alternativeName>
        <fullName evidence="9">3-oxoacyl-[acyl-carrier-protein] synthase 3</fullName>
    </alternativeName>
    <alternativeName>
        <fullName evidence="9">3-oxoacyl-[acyl-carrier-protein] synthase III</fullName>
    </alternativeName>
</protein>
<keyword evidence="5 9" id="KW-0443">Lipid metabolism</keyword>
<evidence type="ECO:0000256" key="2">
    <source>
        <dbReference type="ARBA" id="ARBA00022516"/>
    </source>
</evidence>
<dbReference type="GO" id="GO:0005737">
    <property type="term" value="C:cytoplasm"/>
    <property type="evidence" value="ECO:0007669"/>
    <property type="project" value="UniProtKB-SubCell"/>
</dbReference>
<comment type="function">
    <text evidence="9">Catalyzes the condensation reaction of fatty acid synthesis by the addition to an acyl acceptor of two carbons from malonyl-ACP. Catalyzes the first condensation reaction which initiates fatty acid synthesis and may therefore play a role in governing the total rate of fatty acid production. Possesses both acetoacetyl-ACP synthase and acetyl transacylase activities. Its substrate specificity determines the biosynthesis of branched-chain and/or straight-chain of fatty acids.</text>
</comment>
<comment type="domain">
    <text evidence="9">The last Arg residue of the ACP-binding site is essential for the weak association between ACP/AcpP and FabH.</text>
</comment>
<dbReference type="PANTHER" id="PTHR43091:SF1">
    <property type="entry name" value="BETA-KETOACYL-[ACYL-CARRIER-PROTEIN] SYNTHASE III, CHLOROPLASTIC"/>
    <property type="match status" value="1"/>
</dbReference>
<evidence type="ECO:0000256" key="7">
    <source>
        <dbReference type="ARBA" id="ARBA00023268"/>
    </source>
</evidence>
<dbReference type="Proteomes" id="UP000501058">
    <property type="component" value="Chromosome"/>
</dbReference>
<proteinExistence type="inferred from homology"/>
<sequence>MRVPITASKGSPYARIEGIGAAIPSRVVDNEEMCTYIDSSDEWIQQRTGIVERRWVAEGETVETLSLDAARQAIERAGLTAADIDAVIISTVSHLVQTPSLAAVVAAKLGCSDAAAFDISAACAGFCYGVGMAESLVRSGAATHVLAIGAETLSEMTDLSDRSTAFLFADGAGAAVVGPSDVPTMGPLVWGSDGDQAEVIEMDRSWPEAVATGETSHITMDGRPVFRWATTFIADAASRTLAAAGLAPEDLDLFVPHQANNRITDAMLRTLKLPDTVKVARTIVNFGNNSAASIGIALNSMIESGEARSGDTCLMIGFGAGLVYAGQVITIP</sequence>
<dbReference type="NCBIfam" id="NF006829">
    <property type="entry name" value="PRK09352.1"/>
    <property type="match status" value="1"/>
</dbReference>
<evidence type="ECO:0000313" key="12">
    <source>
        <dbReference type="EMBL" id="QIK73993.1"/>
    </source>
</evidence>
<name>A0A6G7YB20_9ACTN</name>
<dbReference type="HAMAP" id="MF_01815">
    <property type="entry name" value="FabH"/>
    <property type="match status" value="1"/>
</dbReference>
<dbReference type="GO" id="GO:0006633">
    <property type="term" value="P:fatty acid biosynthetic process"/>
    <property type="evidence" value="ECO:0007669"/>
    <property type="project" value="UniProtKB-UniRule"/>
</dbReference>
<keyword evidence="4 9" id="KW-0276">Fatty acid metabolism</keyword>
<dbReference type="InterPro" id="IPR013747">
    <property type="entry name" value="ACP_syn_III_C"/>
</dbReference>
<evidence type="ECO:0000313" key="13">
    <source>
        <dbReference type="Proteomes" id="UP000501058"/>
    </source>
</evidence>
<comment type="catalytic activity">
    <reaction evidence="9">
        <text>malonyl-[ACP] + acetyl-CoA + H(+) = 3-oxobutanoyl-[ACP] + CO2 + CoA</text>
        <dbReference type="Rhea" id="RHEA:12080"/>
        <dbReference type="Rhea" id="RHEA-COMP:9623"/>
        <dbReference type="Rhea" id="RHEA-COMP:9625"/>
        <dbReference type="ChEBI" id="CHEBI:15378"/>
        <dbReference type="ChEBI" id="CHEBI:16526"/>
        <dbReference type="ChEBI" id="CHEBI:57287"/>
        <dbReference type="ChEBI" id="CHEBI:57288"/>
        <dbReference type="ChEBI" id="CHEBI:78449"/>
        <dbReference type="ChEBI" id="CHEBI:78450"/>
        <dbReference type="EC" id="2.3.1.180"/>
    </reaction>
</comment>
<dbReference type="InterPro" id="IPR004655">
    <property type="entry name" value="FabH"/>
</dbReference>
<evidence type="ECO:0000256" key="6">
    <source>
        <dbReference type="ARBA" id="ARBA00023160"/>
    </source>
</evidence>
<dbReference type="NCBIfam" id="TIGR00747">
    <property type="entry name" value="fabH"/>
    <property type="match status" value="1"/>
</dbReference>
<accession>A0A6G7YB20</accession>
<keyword evidence="2 9" id="KW-0444">Lipid biosynthesis</keyword>
<comment type="subunit">
    <text evidence="9">Homodimer.</text>
</comment>
<comment type="similarity">
    <text evidence="1 9">Belongs to the thiolase-like superfamily. FabH family.</text>
</comment>
<dbReference type="InterPro" id="IPR016039">
    <property type="entry name" value="Thiolase-like"/>
</dbReference>
<feature type="active site" evidence="9">
    <location>
        <position position="288"/>
    </location>
</feature>
<comment type="subcellular location">
    <subcellularLocation>
        <location evidence="9">Cytoplasm</location>
    </subcellularLocation>
</comment>
<evidence type="ECO:0000256" key="4">
    <source>
        <dbReference type="ARBA" id="ARBA00022832"/>
    </source>
</evidence>
<dbReference type="UniPathway" id="UPA00094"/>
<feature type="region of interest" description="ACP-binding" evidence="9">
    <location>
        <begin position="258"/>
        <end position="262"/>
    </location>
</feature>
<feature type="active site" evidence="9">
    <location>
        <position position="123"/>
    </location>
</feature>
<dbReference type="CDD" id="cd00830">
    <property type="entry name" value="KAS_III"/>
    <property type="match status" value="1"/>
</dbReference>
<keyword evidence="7 9" id="KW-0511">Multifunctional enzyme</keyword>
<evidence type="ECO:0000256" key="9">
    <source>
        <dbReference type="HAMAP-Rule" id="MF_01815"/>
    </source>
</evidence>
<evidence type="ECO:0000256" key="5">
    <source>
        <dbReference type="ARBA" id="ARBA00023098"/>
    </source>
</evidence>
<dbReference type="PANTHER" id="PTHR43091">
    <property type="entry name" value="3-OXOACYL-[ACYL-CARRIER-PROTEIN] SYNTHASE"/>
    <property type="match status" value="1"/>
</dbReference>
<evidence type="ECO:0000256" key="3">
    <source>
        <dbReference type="ARBA" id="ARBA00022679"/>
    </source>
</evidence>
<dbReference type="Gene3D" id="3.40.47.10">
    <property type="match status" value="2"/>
</dbReference>
<evidence type="ECO:0000256" key="8">
    <source>
        <dbReference type="ARBA" id="ARBA00023315"/>
    </source>
</evidence>
<dbReference type="AlphaFoldDB" id="A0A6G7YB20"/>
<evidence type="ECO:0000256" key="1">
    <source>
        <dbReference type="ARBA" id="ARBA00008642"/>
    </source>
</evidence>
<dbReference type="EMBL" id="CP049865">
    <property type="protein sequence ID" value="QIK73993.1"/>
    <property type="molecule type" value="Genomic_DNA"/>
</dbReference>
<gene>
    <name evidence="9" type="primary">fabH</name>
    <name evidence="12" type="ORF">G7070_14415</name>
</gene>